<sequence>QSQFTAMNVEPADSERHANNQRTIANRLLSIVFSQSPVAPEMPTVVTNVLQENVTLLAWRRAPAPL</sequence>
<organism evidence="1">
    <name type="scientific">Nothobranchius furzeri</name>
    <name type="common">Turquoise killifish</name>
    <dbReference type="NCBI Taxonomy" id="105023"/>
    <lineage>
        <taxon>Eukaryota</taxon>
        <taxon>Metazoa</taxon>
        <taxon>Chordata</taxon>
        <taxon>Craniata</taxon>
        <taxon>Vertebrata</taxon>
        <taxon>Euteleostomi</taxon>
        <taxon>Actinopterygii</taxon>
        <taxon>Neopterygii</taxon>
        <taxon>Teleostei</taxon>
        <taxon>Neoteleostei</taxon>
        <taxon>Acanthomorphata</taxon>
        <taxon>Ovalentaria</taxon>
        <taxon>Atherinomorphae</taxon>
        <taxon>Cyprinodontiformes</taxon>
        <taxon>Nothobranchiidae</taxon>
        <taxon>Nothobranchius</taxon>
    </lineage>
</organism>
<dbReference type="EMBL" id="HADY01009620">
    <property type="protein sequence ID" value="SBP48105.1"/>
    <property type="molecule type" value="Transcribed_RNA"/>
</dbReference>
<dbReference type="AlphaFoldDB" id="A0A1A8A1N6"/>
<feature type="non-terminal residue" evidence="1">
    <location>
        <position position="1"/>
    </location>
</feature>
<reference evidence="1" key="2">
    <citation type="submission" date="2016-06" db="EMBL/GenBank/DDBJ databases">
        <title>The genome of a short-lived fish provides insights into sex chromosome evolution and the genetic control of aging.</title>
        <authorList>
            <person name="Reichwald K."/>
            <person name="Felder M."/>
            <person name="Petzold A."/>
            <person name="Koch P."/>
            <person name="Groth M."/>
            <person name="Platzer M."/>
        </authorList>
    </citation>
    <scope>NUCLEOTIDE SEQUENCE</scope>
    <source>
        <tissue evidence="1">Brain</tissue>
    </source>
</reference>
<accession>A0A1A8A1N6</accession>
<evidence type="ECO:0000313" key="1">
    <source>
        <dbReference type="EMBL" id="SBP48105.1"/>
    </source>
</evidence>
<proteinExistence type="predicted"/>
<protein>
    <submittedName>
        <fullName evidence="1">Uncharacterized protein</fullName>
    </submittedName>
</protein>
<reference evidence="1" key="1">
    <citation type="submission" date="2016-05" db="EMBL/GenBank/DDBJ databases">
        <authorList>
            <person name="Lavstsen T."/>
            <person name="Jespersen J.S."/>
        </authorList>
    </citation>
    <scope>NUCLEOTIDE SEQUENCE</scope>
    <source>
        <tissue evidence="1">Brain</tissue>
    </source>
</reference>
<name>A0A1A8A1N6_NOTFU</name>
<feature type="non-terminal residue" evidence="1">
    <location>
        <position position="66"/>
    </location>
</feature>
<gene>
    <name evidence="1" type="primary">Nfu_g_1_001560</name>
</gene>